<name>F2QW42_KOMPC</name>
<reference evidence="4 5" key="3">
    <citation type="journal article" date="2016" name="FEMS Yeast Res.">
        <title>Curation of the genome annotation of Pichia pastoris (Komagataella phaffii) CBS7435 from gene level to protein function.</title>
        <authorList>
            <person name="Valli M."/>
            <person name="Tatto N.E."/>
            <person name="Peymann A."/>
            <person name="Gruber C."/>
            <person name="Landes N."/>
            <person name="Ekker H."/>
            <person name="Thallinger G.G."/>
            <person name="Mattanovich D."/>
            <person name="Gasser B."/>
            <person name="Graf A.B."/>
        </authorList>
    </citation>
    <scope>GENOME REANNOTATION</scope>
    <source>
        <strain evidence="4 5">ATCC 76273 / CBS 7435 / CECT 11047 / NRRL Y-11430 / Wegner 21-1</strain>
    </source>
</reference>
<dbReference type="Pfam" id="PF16561">
    <property type="entry name" value="AMPK1_CBM"/>
    <property type="match status" value="1"/>
</dbReference>
<dbReference type="GO" id="GO:0005737">
    <property type="term" value="C:cytoplasm"/>
    <property type="evidence" value="ECO:0007669"/>
    <property type="project" value="TreeGrafter"/>
</dbReference>
<feature type="region of interest" description="Disordered" evidence="2">
    <location>
        <begin position="150"/>
        <end position="169"/>
    </location>
</feature>
<dbReference type="InterPro" id="IPR014756">
    <property type="entry name" value="Ig_E-set"/>
</dbReference>
<dbReference type="Proteomes" id="UP000006853">
    <property type="component" value="Chromosome 3"/>
</dbReference>
<organism evidence="4 5">
    <name type="scientific">Komagataella phaffii (strain ATCC 76273 / CBS 7435 / CECT 11047 / NRRL Y-11430 / Wegner 21-1)</name>
    <name type="common">Yeast</name>
    <name type="synonym">Pichia pastoris</name>
    <dbReference type="NCBI Taxonomy" id="981350"/>
    <lineage>
        <taxon>Eukaryota</taxon>
        <taxon>Fungi</taxon>
        <taxon>Dikarya</taxon>
        <taxon>Ascomycota</taxon>
        <taxon>Saccharomycotina</taxon>
        <taxon>Pichiomycetes</taxon>
        <taxon>Pichiales</taxon>
        <taxon>Pichiaceae</taxon>
        <taxon>Komagataella</taxon>
    </lineage>
</organism>
<dbReference type="Gene3D" id="2.60.40.10">
    <property type="entry name" value="Immunoglobulins"/>
    <property type="match status" value="1"/>
</dbReference>
<dbReference type="InterPro" id="IPR032640">
    <property type="entry name" value="AMPK1_CBM"/>
</dbReference>
<dbReference type="CDD" id="cd02859">
    <property type="entry name" value="E_set_AMPKbeta_like_N"/>
    <property type="match status" value="1"/>
</dbReference>
<dbReference type="EMBL" id="FR839630">
    <property type="protein sequence ID" value="CCA39620.1"/>
    <property type="molecule type" value="Genomic_DNA"/>
</dbReference>
<dbReference type="GO" id="GO:0007165">
    <property type="term" value="P:signal transduction"/>
    <property type="evidence" value="ECO:0007669"/>
    <property type="project" value="TreeGrafter"/>
</dbReference>
<dbReference type="PANTHER" id="PTHR10343">
    <property type="entry name" value="5'-AMP-ACTIVATED PROTEIN KINASE , BETA SUBUNIT"/>
    <property type="match status" value="1"/>
</dbReference>
<evidence type="ECO:0000256" key="2">
    <source>
        <dbReference type="SAM" id="MobiDB-lite"/>
    </source>
</evidence>
<evidence type="ECO:0000313" key="4">
    <source>
        <dbReference type="EMBL" id="CCA39620.1"/>
    </source>
</evidence>
<comment type="similarity">
    <text evidence="1">Belongs to the 5'-AMP-activated protein kinase beta subunit family.</text>
</comment>
<reference key="2">
    <citation type="submission" date="2011-04" db="EMBL/GenBank/DDBJ databases">
        <title>High-quality genome sequence of Pichia pastoris CBS 7435.</title>
        <authorList>
            <person name="Kueberl A."/>
            <person name="Schneider J."/>
            <person name="Thallinger G.G."/>
            <person name="Anderl I."/>
            <person name="Wibberg D."/>
            <person name="Hajek T."/>
            <person name="Jaenicke S."/>
            <person name="Brinkrolf K."/>
            <person name="Goesmann A."/>
            <person name="Szczepanowski R."/>
            <person name="Puehler A."/>
            <person name="Schwab H."/>
            <person name="Glieder A."/>
            <person name="Pichler H."/>
        </authorList>
    </citation>
    <scope>NUCLEOTIDE SEQUENCE</scope>
    <source>
        <strain>CBS 7435</strain>
    </source>
</reference>
<sequence>MSVLYTFVWPDSEAKNVYVTGTFDNWSKSIALKKKDDLFTATVPLNLGSKIVFKFVVDDQWVVSEDEEKETDEQGFLNNILSEETLLALDTHSTSSSPKLKQYLSRTTETSTFTAVSFLDSDDQYEHVPDHLESFGQIASEISPIADDSSMQATLSGSDDSRLPSEQVSVSTSPEVSSLITRVRKLFRY</sequence>
<keyword evidence="5" id="KW-1185">Reference proteome</keyword>
<dbReference type="GO" id="GO:0031588">
    <property type="term" value="C:nucleotide-activated protein kinase complex"/>
    <property type="evidence" value="ECO:0007669"/>
    <property type="project" value="TreeGrafter"/>
</dbReference>
<dbReference type="GO" id="GO:0019901">
    <property type="term" value="F:protein kinase binding"/>
    <property type="evidence" value="ECO:0007669"/>
    <property type="project" value="TreeGrafter"/>
</dbReference>
<dbReference type="AlphaFoldDB" id="F2QW42"/>
<feature type="domain" description="AMP-activated protein kinase glycogen-binding" evidence="3">
    <location>
        <begin position="5"/>
        <end position="82"/>
    </location>
</feature>
<protein>
    <recommendedName>
        <fullName evidence="3">AMP-activated protein kinase glycogen-binding domain-containing protein</fullName>
    </recommendedName>
</protein>
<dbReference type="SUPFAM" id="SSF81296">
    <property type="entry name" value="E set domains"/>
    <property type="match status" value="1"/>
</dbReference>
<accession>F2QW42</accession>
<proteinExistence type="inferred from homology"/>
<dbReference type="InterPro" id="IPR013783">
    <property type="entry name" value="Ig-like_fold"/>
</dbReference>
<evidence type="ECO:0000313" key="5">
    <source>
        <dbReference type="Proteomes" id="UP000006853"/>
    </source>
</evidence>
<dbReference type="InterPro" id="IPR050827">
    <property type="entry name" value="CRP1_MDG1_kinase"/>
</dbReference>
<dbReference type="HOGENOM" id="CLU_1434935_0_0_1"/>
<gene>
    <name evidence="4" type="ordered locus">PP7435_Chr3-0663</name>
</gene>
<dbReference type="PANTHER" id="PTHR10343:SF84">
    <property type="entry name" value="5'-AMP-ACTIVATED PROTEIN KINASE SUBUNIT BETA-1"/>
    <property type="match status" value="1"/>
</dbReference>
<evidence type="ECO:0000256" key="1">
    <source>
        <dbReference type="ARBA" id="ARBA00010926"/>
    </source>
</evidence>
<evidence type="ECO:0000259" key="3">
    <source>
        <dbReference type="Pfam" id="PF16561"/>
    </source>
</evidence>
<reference evidence="4 5" key="1">
    <citation type="journal article" date="2011" name="J. Biotechnol.">
        <title>High-quality genome sequence of Pichia pastoris CBS7435.</title>
        <authorList>
            <person name="Kuberl A."/>
            <person name="Schneider J."/>
            <person name="Thallinger G.G."/>
            <person name="Anderl I."/>
            <person name="Wibberg D."/>
            <person name="Hajek T."/>
            <person name="Jaenicke S."/>
            <person name="Brinkrolf K."/>
            <person name="Goesmann A."/>
            <person name="Szczepanowski R."/>
            <person name="Puhler A."/>
            <person name="Schwab H."/>
            <person name="Glieder A."/>
            <person name="Pichler H."/>
        </authorList>
    </citation>
    <scope>NUCLEOTIDE SEQUENCE [LARGE SCALE GENOMIC DNA]</scope>
    <source>
        <strain evidence="5">ATCC 76273 / CBS 7435 / CECT 11047 / NRRL Y-11430 / Wegner 21-1</strain>
    </source>
</reference>
<dbReference type="GO" id="GO:0005634">
    <property type="term" value="C:nucleus"/>
    <property type="evidence" value="ECO:0007669"/>
    <property type="project" value="TreeGrafter"/>
</dbReference>